<feature type="domain" description="RNase H type-1" evidence="2">
    <location>
        <begin position="1"/>
        <end position="63"/>
    </location>
</feature>
<dbReference type="PANTHER" id="PTHR48475:SF2">
    <property type="entry name" value="RIBONUCLEASE H"/>
    <property type="match status" value="1"/>
</dbReference>
<feature type="region of interest" description="Disordered" evidence="1">
    <location>
        <begin position="57"/>
        <end position="91"/>
    </location>
</feature>
<reference evidence="3" key="1">
    <citation type="journal article" date="2022" name="Plant J.">
        <title>Strategies of tolerance reflected in two North American maple genomes.</title>
        <authorList>
            <person name="McEvoy S.L."/>
            <person name="Sezen U.U."/>
            <person name="Trouern-Trend A."/>
            <person name="McMahon S.M."/>
            <person name="Schaberg P.G."/>
            <person name="Yang J."/>
            <person name="Wegrzyn J.L."/>
            <person name="Swenson N.G."/>
        </authorList>
    </citation>
    <scope>NUCLEOTIDE SEQUENCE</scope>
    <source>
        <strain evidence="3">NS2018</strain>
    </source>
</reference>
<reference evidence="3" key="2">
    <citation type="submission" date="2023-06" db="EMBL/GenBank/DDBJ databases">
        <authorList>
            <person name="Swenson N.G."/>
            <person name="Wegrzyn J.L."/>
            <person name="Mcevoy S.L."/>
        </authorList>
    </citation>
    <scope>NUCLEOTIDE SEQUENCE</scope>
    <source>
        <strain evidence="3">NS2018</strain>
        <tissue evidence="3">Leaf</tissue>
    </source>
</reference>
<dbReference type="GO" id="GO:0003676">
    <property type="term" value="F:nucleic acid binding"/>
    <property type="evidence" value="ECO:0007669"/>
    <property type="project" value="InterPro"/>
</dbReference>
<dbReference type="SUPFAM" id="SSF53098">
    <property type="entry name" value="Ribonuclease H-like"/>
    <property type="match status" value="1"/>
</dbReference>
<gene>
    <name evidence="3" type="ORF">LWI29_030748</name>
</gene>
<evidence type="ECO:0000256" key="1">
    <source>
        <dbReference type="SAM" id="MobiDB-lite"/>
    </source>
</evidence>
<dbReference type="GO" id="GO:0004523">
    <property type="term" value="F:RNA-DNA hybrid ribonuclease activity"/>
    <property type="evidence" value="ECO:0007669"/>
    <property type="project" value="InterPro"/>
</dbReference>
<comment type="caution">
    <text evidence="3">The sequence shown here is derived from an EMBL/GenBank/DDBJ whole genome shotgun (WGS) entry which is preliminary data.</text>
</comment>
<dbReference type="InterPro" id="IPR002156">
    <property type="entry name" value="RNaseH_domain"/>
</dbReference>
<dbReference type="AlphaFoldDB" id="A0AA39ULA4"/>
<evidence type="ECO:0000313" key="3">
    <source>
        <dbReference type="EMBL" id="KAK0572379.1"/>
    </source>
</evidence>
<protein>
    <recommendedName>
        <fullName evidence="2">RNase H type-1 domain-containing protein</fullName>
    </recommendedName>
</protein>
<keyword evidence="4" id="KW-1185">Reference proteome</keyword>
<dbReference type="EMBL" id="JAUESC010000388">
    <property type="protein sequence ID" value="KAK0572379.1"/>
    <property type="molecule type" value="Genomic_DNA"/>
</dbReference>
<name>A0AA39ULA4_ACESA</name>
<dbReference type="InterPro" id="IPR012337">
    <property type="entry name" value="RNaseH-like_sf"/>
</dbReference>
<dbReference type="Gene3D" id="3.30.420.10">
    <property type="entry name" value="Ribonuclease H-like superfamily/Ribonuclease H"/>
    <property type="match status" value="1"/>
</dbReference>
<organism evidence="3 4">
    <name type="scientific">Acer saccharum</name>
    <name type="common">Sugar maple</name>
    <dbReference type="NCBI Taxonomy" id="4024"/>
    <lineage>
        <taxon>Eukaryota</taxon>
        <taxon>Viridiplantae</taxon>
        <taxon>Streptophyta</taxon>
        <taxon>Embryophyta</taxon>
        <taxon>Tracheophyta</taxon>
        <taxon>Spermatophyta</taxon>
        <taxon>Magnoliopsida</taxon>
        <taxon>eudicotyledons</taxon>
        <taxon>Gunneridae</taxon>
        <taxon>Pentapetalae</taxon>
        <taxon>rosids</taxon>
        <taxon>malvids</taxon>
        <taxon>Sapindales</taxon>
        <taxon>Sapindaceae</taxon>
        <taxon>Hippocastanoideae</taxon>
        <taxon>Acereae</taxon>
        <taxon>Acer</taxon>
    </lineage>
</organism>
<sequence length="91" mass="10204">MKVAEELGVDFLLVKSDSQLVINQLFGVYQAKGDNMVAYLKKVQEVAARFKGMKMEQIPREESSSRCPGQDSCNRRTSIVYKDTNPTSTPT</sequence>
<feature type="compositionally biased region" description="Polar residues" evidence="1">
    <location>
        <begin position="65"/>
        <end position="77"/>
    </location>
</feature>
<dbReference type="Proteomes" id="UP001168877">
    <property type="component" value="Unassembled WGS sequence"/>
</dbReference>
<accession>A0AA39ULA4</accession>
<dbReference type="InterPro" id="IPR036397">
    <property type="entry name" value="RNaseH_sf"/>
</dbReference>
<evidence type="ECO:0000313" key="4">
    <source>
        <dbReference type="Proteomes" id="UP001168877"/>
    </source>
</evidence>
<dbReference type="PANTHER" id="PTHR48475">
    <property type="entry name" value="RIBONUCLEASE H"/>
    <property type="match status" value="1"/>
</dbReference>
<proteinExistence type="predicted"/>
<evidence type="ECO:0000259" key="2">
    <source>
        <dbReference type="Pfam" id="PF13456"/>
    </source>
</evidence>
<dbReference type="Pfam" id="PF13456">
    <property type="entry name" value="RVT_3"/>
    <property type="match status" value="1"/>
</dbReference>